<dbReference type="EMBL" id="JBHUIM010000003">
    <property type="protein sequence ID" value="MFD2248372.1"/>
    <property type="molecule type" value="Genomic_DNA"/>
</dbReference>
<dbReference type="InterPro" id="IPR048503">
    <property type="entry name" value="NamZ_C"/>
</dbReference>
<dbReference type="InterPro" id="IPR008302">
    <property type="entry name" value="NamZ"/>
</dbReference>
<evidence type="ECO:0000313" key="5">
    <source>
        <dbReference type="Proteomes" id="UP001597374"/>
    </source>
</evidence>
<dbReference type="RefSeq" id="WP_250431658.1">
    <property type="nucleotide sequence ID" value="NZ_JALPRR010000004.1"/>
</dbReference>
<dbReference type="PANTHER" id="PTHR42915:SF1">
    <property type="entry name" value="PEPTIDOGLYCAN BETA-N-ACETYLMURAMIDASE NAMZ"/>
    <property type="match status" value="1"/>
</dbReference>
<dbReference type="InterPro" id="IPR048502">
    <property type="entry name" value="NamZ_N"/>
</dbReference>
<feature type="signal peptide" evidence="1">
    <location>
        <begin position="1"/>
        <end position="19"/>
    </location>
</feature>
<protein>
    <submittedName>
        <fullName evidence="4">Exo-beta-N-acetylmuramidase NamZ domain-containing protein</fullName>
    </submittedName>
</protein>
<sequence>MKKLYPFLLPLLFSVTASSCKPQQQSVSSAPVQKEVSATVESKKIITGAEQVATYLPYLKGKRVGMVVNPTSVIGKTTSVDSLKSLGVNIVRIFGPEHGFRGDASAGVKVDDSTDPKTGIEVVSLYGKKEKPTKESLADIDLMIFDIQDVGARFYTYTITMHRVMEACAENGVELMILDRPNPNGYLVDGPILDMSLKSGIGIHPVPIAHGMTVGEYAQMINGEGWLANGVKCKLSIIKLKNYAHDMPYVLPVNPSPNLNTPQSILLYPSLCLFEGTIISQGRGTRFPFTVLGNPDLKGKYDFSFTPVSIKGMSETPLHQDKACYGLDLRNYNAEALRKTGQINLSWLIEMYQAYPHKEKFFDYKQSNQIGNFDKLAGTKQLKEQIIAGVPETEIRKSWEPALSAYKQMRKKYLLYP</sequence>
<dbReference type="Gene3D" id="3.90.1150.140">
    <property type="match status" value="1"/>
</dbReference>
<comment type="caution">
    <text evidence="4">The sequence shown here is derived from an EMBL/GenBank/DDBJ whole genome shotgun (WGS) entry which is preliminary data.</text>
</comment>
<accession>A0ABW5D157</accession>
<dbReference type="Gene3D" id="3.40.50.12170">
    <property type="entry name" value="Uncharacterised protein PF07075, DUF1343"/>
    <property type="match status" value="1"/>
</dbReference>
<feature type="chain" id="PRO_5047148350" evidence="1">
    <location>
        <begin position="20"/>
        <end position="417"/>
    </location>
</feature>
<dbReference type="PROSITE" id="PS51257">
    <property type="entry name" value="PROKAR_LIPOPROTEIN"/>
    <property type="match status" value="1"/>
</dbReference>
<dbReference type="PANTHER" id="PTHR42915">
    <property type="entry name" value="HYPOTHETICAL 460 KDA PROTEIN IN FEUA-SIGW INTERGENIC REGION [PRECURSOR]"/>
    <property type="match status" value="1"/>
</dbReference>
<evidence type="ECO:0000259" key="3">
    <source>
        <dbReference type="Pfam" id="PF20732"/>
    </source>
</evidence>
<keyword evidence="1" id="KW-0732">Signal</keyword>
<evidence type="ECO:0000256" key="1">
    <source>
        <dbReference type="SAM" id="SignalP"/>
    </source>
</evidence>
<feature type="domain" description="Peptidoglycan beta-N-acetylmuramidase NamZ N-terminal" evidence="2">
    <location>
        <begin position="64"/>
        <end position="262"/>
    </location>
</feature>
<evidence type="ECO:0000259" key="2">
    <source>
        <dbReference type="Pfam" id="PF07075"/>
    </source>
</evidence>
<dbReference type="Pfam" id="PF20732">
    <property type="entry name" value="NamZ_C"/>
    <property type="match status" value="1"/>
</dbReference>
<name>A0ABW5D157_9BACT</name>
<dbReference type="PIRSF" id="PIRSF016719">
    <property type="entry name" value="UCP016719"/>
    <property type="match status" value="1"/>
</dbReference>
<feature type="domain" description="Peptidoglycan beta-N-acetylmuramidase NamZ C-terminal" evidence="3">
    <location>
        <begin position="266"/>
        <end position="416"/>
    </location>
</feature>
<proteinExistence type="predicted"/>
<keyword evidence="5" id="KW-1185">Reference proteome</keyword>
<gene>
    <name evidence="4" type="ORF">ACFSKP_19045</name>
</gene>
<dbReference type="Proteomes" id="UP001597374">
    <property type="component" value="Unassembled WGS sequence"/>
</dbReference>
<evidence type="ECO:0000313" key="4">
    <source>
        <dbReference type="EMBL" id="MFD2248372.1"/>
    </source>
</evidence>
<dbReference type="Pfam" id="PF07075">
    <property type="entry name" value="NamZ_N"/>
    <property type="match status" value="1"/>
</dbReference>
<reference evidence="5" key="1">
    <citation type="journal article" date="2019" name="Int. J. Syst. Evol. Microbiol.">
        <title>The Global Catalogue of Microorganisms (GCM) 10K type strain sequencing project: providing services to taxonomists for standard genome sequencing and annotation.</title>
        <authorList>
            <consortium name="The Broad Institute Genomics Platform"/>
            <consortium name="The Broad Institute Genome Sequencing Center for Infectious Disease"/>
            <person name="Wu L."/>
            <person name="Ma J."/>
        </authorList>
    </citation>
    <scope>NUCLEOTIDE SEQUENCE [LARGE SCALE GENOMIC DNA]</scope>
    <source>
        <strain evidence="5">CGMCC 4.1782</strain>
    </source>
</reference>
<organism evidence="4 5">
    <name type="scientific">Pontibacter ruber</name>
    <dbReference type="NCBI Taxonomy" id="1343895"/>
    <lineage>
        <taxon>Bacteria</taxon>
        <taxon>Pseudomonadati</taxon>
        <taxon>Bacteroidota</taxon>
        <taxon>Cytophagia</taxon>
        <taxon>Cytophagales</taxon>
        <taxon>Hymenobacteraceae</taxon>
        <taxon>Pontibacter</taxon>
    </lineage>
</organism>